<dbReference type="Gene3D" id="3.40.50.2300">
    <property type="match status" value="1"/>
</dbReference>
<dbReference type="InterPro" id="IPR016032">
    <property type="entry name" value="Sig_transdc_resp-reg_C-effctor"/>
</dbReference>
<evidence type="ECO:0000313" key="7">
    <source>
        <dbReference type="EMBL" id="MPM25800.1"/>
    </source>
</evidence>
<gene>
    <name evidence="7" type="primary">nreC_20</name>
    <name evidence="7" type="ORF">SDC9_72300</name>
</gene>
<protein>
    <submittedName>
        <fullName evidence="7">Oxygen regulatory protein NreC</fullName>
    </submittedName>
</protein>
<dbReference type="Pfam" id="PF00072">
    <property type="entry name" value="Response_reg"/>
    <property type="match status" value="1"/>
</dbReference>
<comment type="caution">
    <text evidence="7">The sequence shown here is derived from an EMBL/GenBank/DDBJ whole genome shotgun (WGS) entry which is preliminary data.</text>
</comment>
<keyword evidence="3" id="KW-0238">DNA-binding</keyword>
<dbReference type="InterPro" id="IPR001789">
    <property type="entry name" value="Sig_transdc_resp-reg_receiver"/>
</dbReference>
<dbReference type="CDD" id="cd17535">
    <property type="entry name" value="REC_NarL-like"/>
    <property type="match status" value="1"/>
</dbReference>
<sequence length="215" mass="24000">MSKIRLFIAEDHTMLRQSLVILLSLQENLEVVGEAADGQEAYRKIIELKPDIAILDISIPQLNGIDLAIKLRHEPIDLRIIIMTMHKSESYAAAALRAGVRGYILKDNALEELIECIDSVSNGNLYLSPSVTQMVVEGYIKNASDETPKDETLSTREREILQLLAEGKSNKDVSEILNLSIKTVETHRNNIMRKLGIKNVVGLVLYAVRNGLIEP</sequence>
<name>A0A644YBC9_9ZZZZ</name>
<dbReference type="AlphaFoldDB" id="A0A644YBC9"/>
<dbReference type="InterPro" id="IPR000792">
    <property type="entry name" value="Tscrpt_reg_LuxR_C"/>
</dbReference>
<dbReference type="PROSITE" id="PS50043">
    <property type="entry name" value="HTH_LUXR_2"/>
    <property type="match status" value="1"/>
</dbReference>
<evidence type="ECO:0000259" key="5">
    <source>
        <dbReference type="PROSITE" id="PS50043"/>
    </source>
</evidence>
<keyword evidence="2" id="KW-0805">Transcription regulation</keyword>
<keyword evidence="1" id="KW-0597">Phosphoprotein</keyword>
<dbReference type="PANTHER" id="PTHR43214">
    <property type="entry name" value="TWO-COMPONENT RESPONSE REGULATOR"/>
    <property type="match status" value="1"/>
</dbReference>
<dbReference type="EMBL" id="VSSQ01004581">
    <property type="protein sequence ID" value="MPM25800.1"/>
    <property type="molecule type" value="Genomic_DNA"/>
</dbReference>
<dbReference type="PANTHER" id="PTHR43214:SF41">
    <property type="entry name" value="NITRATE_NITRITE RESPONSE REGULATOR PROTEIN NARP"/>
    <property type="match status" value="1"/>
</dbReference>
<evidence type="ECO:0000256" key="4">
    <source>
        <dbReference type="ARBA" id="ARBA00023163"/>
    </source>
</evidence>
<dbReference type="PROSITE" id="PS00622">
    <property type="entry name" value="HTH_LUXR_1"/>
    <property type="match status" value="1"/>
</dbReference>
<reference evidence="7" key="1">
    <citation type="submission" date="2019-08" db="EMBL/GenBank/DDBJ databases">
        <authorList>
            <person name="Kucharzyk K."/>
            <person name="Murdoch R.W."/>
            <person name="Higgins S."/>
            <person name="Loffler F."/>
        </authorList>
    </citation>
    <scope>NUCLEOTIDE SEQUENCE</scope>
</reference>
<dbReference type="SUPFAM" id="SSF46894">
    <property type="entry name" value="C-terminal effector domain of the bipartite response regulators"/>
    <property type="match status" value="1"/>
</dbReference>
<dbReference type="InterPro" id="IPR058245">
    <property type="entry name" value="NreC/VraR/RcsB-like_REC"/>
</dbReference>
<evidence type="ECO:0000256" key="2">
    <source>
        <dbReference type="ARBA" id="ARBA00023015"/>
    </source>
</evidence>
<dbReference type="SMART" id="SM00448">
    <property type="entry name" value="REC"/>
    <property type="match status" value="1"/>
</dbReference>
<dbReference type="PROSITE" id="PS50110">
    <property type="entry name" value="RESPONSE_REGULATORY"/>
    <property type="match status" value="1"/>
</dbReference>
<evidence type="ECO:0000259" key="6">
    <source>
        <dbReference type="PROSITE" id="PS50110"/>
    </source>
</evidence>
<feature type="domain" description="HTH luxR-type" evidence="5">
    <location>
        <begin position="146"/>
        <end position="211"/>
    </location>
</feature>
<organism evidence="7">
    <name type="scientific">bioreactor metagenome</name>
    <dbReference type="NCBI Taxonomy" id="1076179"/>
    <lineage>
        <taxon>unclassified sequences</taxon>
        <taxon>metagenomes</taxon>
        <taxon>ecological metagenomes</taxon>
    </lineage>
</organism>
<accession>A0A644YBC9</accession>
<dbReference type="Pfam" id="PF00196">
    <property type="entry name" value="GerE"/>
    <property type="match status" value="1"/>
</dbReference>
<dbReference type="InterPro" id="IPR011006">
    <property type="entry name" value="CheY-like_superfamily"/>
</dbReference>
<dbReference type="PRINTS" id="PR00038">
    <property type="entry name" value="HTHLUXR"/>
</dbReference>
<dbReference type="GO" id="GO:0003677">
    <property type="term" value="F:DNA binding"/>
    <property type="evidence" value="ECO:0007669"/>
    <property type="project" value="UniProtKB-KW"/>
</dbReference>
<proteinExistence type="predicted"/>
<dbReference type="CDD" id="cd06170">
    <property type="entry name" value="LuxR_C_like"/>
    <property type="match status" value="1"/>
</dbReference>
<dbReference type="SMART" id="SM00421">
    <property type="entry name" value="HTH_LUXR"/>
    <property type="match status" value="1"/>
</dbReference>
<dbReference type="InterPro" id="IPR039420">
    <property type="entry name" value="WalR-like"/>
</dbReference>
<feature type="domain" description="Response regulatory" evidence="6">
    <location>
        <begin position="5"/>
        <end position="121"/>
    </location>
</feature>
<evidence type="ECO:0000256" key="3">
    <source>
        <dbReference type="ARBA" id="ARBA00023125"/>
    </source>
</evidence>
<dbReference type="GO" id="GO:0000160">
    <property type="term" value="P:phosphorelay signal transduction system"/>
    <property type="evidence" value="ECO:0007669"/>
    <property type="project" value="InterPro"/>
</dbReference>
<dbReference type="SUPFAM" id="SSF52172">
    <property type="entry name" value="CheY-like"/>
    <property type="match status" value="1"/>
</dbReference>
<dbReference type="GO" id="GO:0006355">
    <property type="term" value="P:regulation of DNA-templated transcription"/>
    <property type="evidence" value="ECO:0007669"/>
    <property type="project" value="InterPro"/>
</dbReference>
<keyword evidence="4" id="KW-0804">Transcription</keyword>
<evidence type="ECO:0000256" key="1">
    <source>
        <dbReference type="ARBA" id="ARBA00022553"/>
    </source>
</evidence>